<dbReference type="InterPro" id="IPR016900">
    <property type="entry name" value="Alg10"/>
</dbReference>
<proteinExistence type="inferred from homology"/>
<sequence length="446" mass="52017">MFKLLLVITILVTISSLVQQHVPEPYMDEIFHLPQAQQYGRGDFYSWDPKLTTPPGLYLASLVLARCLPFLPLMTIQGLRATNLVFSLLLLFTLNKLIRVLHPGHSSTSYALVLWLFPLSFFYYFLYYTDTGSTFFVALSYLYVKTHRYQLAGLVGGIAVLFRQTNIIWVAYFLVLSAIQLIRAKSPNAFQDPACSRITLSAACSTLLEFSIAFVRHLIWLIPHLLGFLTTIAAFAVFLLWNGSIVLGDKTNHVAGTHLPQLLYYTSFVSFFSAPLTLPFTMLDHLMHLSVHTIIIMMFSMACMVYMVRYHTYEHPFLLSDNRHYSFYVWKKIYRRHWSVRYLLIPAYTISGWWNTMCLFDHVSFLWALGYLATLILTLVPSPLLEFRYFILPFLFYCLHLPPPSIQRTSLTIGFYTTLNLITLYLFIYRPFHWPNLPDQWQRFMW</sequence>
<keyword evidence="7" id="KW-0808">Transferase</keyword>
<comment type="similarity">
    <text evidence="3 14">Belongs to the ALG10 glucosyltransferase family.</text>
</comment>
<evidence type="ECO:0000256" key="12">
    <source>
        <dbReference type="ARBA" id="ARBA00044727"/>
    </source>
</evidence>
<dbReference type="PANTHER" id="PTHR12989">
    <property type="entry name" value="ALPHA-1,2-GLUCOSYLTRANSFERASE ALG10"/>
    <property type="match status" value="1"/>
</dbReference>
<feature type="transmembrane region" description="Helical" evidence="14">
    <location>
        <begin position="218"/>
        <end position="241"/>
    </location>
</feature>
<dbReference type="OrthoDB" id="4769at2759"/>
<feature type="transmembrane region" description="Helical" evidence="14">
    <location>
        <begin position="151"/>
        <end position="175"/>
    </location>
</feature>
<evidence type="ECO:0000256" key="15">
    <source>
        <dbReference type="SAM" id="SignalP"/>
    </source>
</evidence>
<comment type="caution">
    <text evidence="14">Lacks conserved residue(s) required for the propagation of feature annotation.</text>
</comment>
<evidence type="ECO:0000313" key="16">
    <source>
        <dbReference type="EMBL" id="ORX50502.1"/>
    </source>
</evidence>
<evidence type="ECO:0000256" key="10">
    <source>
        <dbReference type="ARBA" id="ARBA00022989"/>
    </source>
</evidence>
<evidence type="ECO:0000256" key="13">
    <source>
        <dbReference type="ARBA" id="ARBA00048064"/>
    </source>
</evidence>
<evidence type="ECO:0000256" key="5">
    <source>
        <dbReference type="ARBA" id="ARBA00018512"/>
    </source>
</evidence>
<evidence type="ECO:0000256" key="3">
    <source>
        <dbReference type="ARBA" id="ARBA00010600"/>
    </source>
</evidence>
<comment type="pathway">
    <text evidence="2">Protein modification; protein glycosylation.</text>
</comment>
<evidence type="ECO:0000256" key="9">
    <source>
        <dbReference type="ARBA" id="ARBA00022824"/>
    </source>
</evidence>
<dbReference type="GO" id="GO:0005789">
    <property type="term" value="C:endoplasmic reticulum membrane"/>
    <property type="evidence" value="ECO:0007669"/>
    <property type="project" value="UniProtKB-SubCell"/>
</dbReference>
<evidence type="ECO:0000256" key="6">
    <source>
        <dbReference type="ARBA" id="ARBA00022676"/>
    </source>
</evidence>
<comment type="catalytic activity">
    <reaction evidence="13">
        <text>an alpha-D-Glc-(1-&gt;3)-alpha-D-Glc-(1-&gt;3)-alpha-D-Man-(1-&gt;2)-alpha-D-Man-(1-&gt;2)-alpha-D-Man-(1-&gt;3)-[alpha-D-Man-(1-&gt;2)-alpha-D-Man-(1-&gt;3)-[alpha-D-Man-(1-&gt;2)-alpha-D-Man-(1-&gt;6)]-alpha-D-Man-(1-&gt;6)]-beta-D-Man-(1-&gt;4)-beta-D-GlcNAc-(1-&gt;4)-alpha-D-GlcNAc-diphospho-di-trans,poly-cis-dolichol + a di-trans,poly-cis-dolichyl beta-D-glucosyl phosphate = a alpha-D-Glc-(1-&gt;2)-alpha-D-Glc-(1-&gt;3)-alpha-D-Glc-(1-&gt;3)-alpha-D-Man-(1-&gt;2)-alpha-D-Man-(1-&gt;2)-alpha-D-Man-(1-&gt;3)-[alpha-D-Man-(1-&gt;2)-alpha-D-Man-(1-&gt;3)-[alpha-D-Man-(1-&gt;2)-alpha-D-Man-(1-&gt;6)]-alpha-D-Man-(1-&gt;6)]-beta-D-Man-(1-&gt;4)-beta-D-GlcNAc-(1-&gt;4)-alpha-D-GlcNAc-diphospho-di-trans,poly-cis-dolichol + a di-trans,poly-cis-dolichyl phosphate + H(+)</text>
        <dbReference type="Rhea" id="RHEA:29543"/>
        <dbReference type="Rhea" id="RHEA-COMP:19498"/>
        <dbReference type="Rhea" id="RHEA-COMP:19502"/>
        <dbReference type="Rhea" id="RHEA-COMP:19512"/>
        <dbReference type="Rhea" id="RHEA-COMP:19522"/>
        <dbReference type="ChEBI" id="CHEBI:15378"/>
        <dbReference type="ChEBI" id="CHEBI:57525"/>
        <dbReference type="ChEBI" id="CHEBI:57683"/>
        <dbReference type="ChEBI" id="CHEBI:132522"/>
        <dbReference type="ChEBI" id="CHEBI:132523"/>
        <dbReference type="EC" id="2.4.1.256"/>
    </reaction>
    <physiologicalReaction direction="left-to-right" evidence="13">
        <dbReference type="Rhea" id="RHEA:29544"/>
    </physiologicalReaction>
</comment>
<feature type="transmembrane region" description="Helical" evidence="14">
    <location>
        <begin position="121"/>
        <end position="144"/>
    </location>
</feature>
<keyword evidence="8 14" id="KW-0812">Transmembrane</keyword>
<feature type="transmembrane region" description="Helical" evidence="14">
    <location>
        <begin position="289"/>
        <end position="308"/>
    </location>
</feature>
<evidence type="ECO:0000313" key="17">
    <source>
        <dbReference type="Proteomes" id="UP000242146"/>
    </source>
</evidence>
<feature type="transmembrane region" description="Helical" evidence="14">
    <location>
        <begin position="338"/>
        <end position="356"/>
    </location>
</feature>
<dbReference type="PIRSF" id="PIRSF028810">
    <property type="entry name" value="Alpha1_2_glucosyltferase_Alg10"/>
    <property type="match status" value="1"/>
</dbReference>
<organism evidence="16 17">
    <name type="scientific">Hesseltinella vesiculosa</name>
    <dbReference type="NCBI Taxonomy" id="101127"/>
    <lineage>
        <taxon>Eukaryota</taxon>
        <taxon>Fungi</taxon>
        <taxon>Fungi incertae sedis</taxon>
        <taxon>Mucoromycota</taxon>
        <taxon>Mucoromycotina</taxon>
        <taxon>Mucoromycetes</taxon>
        <taxon>Mucorales</taxon>
        <taxon>Cunninghamellaceae</taxon>
        <taxon>Hesseltinella</taxon>
    </lineage>
</organism>
<feature type="signal peptide" evidence="15">
    <location>
        <begin position="1"/>
        <end position="20"/>
    </location>
</feature>
<feature type="transmembrane region" description="Helical" evidence="14">
    <location>
        <begin position="81"/>
        <end position="101"/>
    </location>
</feature>
<evidence type="ECO:0000256" key="2">
    <source>
        <dbReference type="ARBA" id="ARBA00004922"/>
    </source>
</evidence>
<keyword evidence="6 14" id="KW-0328">Glycosyltransferase</keyword>
<dbReference type="EC" id="2.4.1.256" evidence="4 14"/>
<reference evidence="16 17" key="1">
    <citation type="submission" date="2016-07" db="EMBL/GenBank/DDBJ databases">
        <title>Pervasive Adenine N6-methylation of Active Genes in Fungi.</title>
        <authorList>
            <consortium name="DOE Joint Genome Institute"/>
            <person name="Mondo S.J."/>
            <person name="Dannebaum R.O."/>
            <person name="Kuo R.C."/>
            <person name="Labutti K."/>
            <person name="Haridas S."/>
            <person name="Kuo A."/>
            <person name="Salamov A."/>
            <person name="Ahrendt S.R."/>
            <person name="Lipzen A."/>
            <person name="Sullivan W."/>
            <person name="Andreopoulos W.B."/>
            <person name="Clum A."/>
            <person name="Lindquist E."/>
            <person name="Daum C."/>
            <person name="Ramamoorthy G.K."/>
            <person name="Gryganskyi A."/>
            <person name="Culley D."/>
            <person name="Magnuson J.K."/>
            <person name="James T.Y."/>
            <person name="O'Malley M.A."/>
            <person name="Stajich J.E."/>
            <person name="Spatafora J.W."/>
            <person name="Visel A."/>
            <person name="Grigoriev I.V."/>
        </authorList>
    </citation>
    <scope>NUCLEOTIDE SEQUENCE [LARGE SCALE GENOMIC DNA]</scope>
    <source>
        <strain evidence="16 17">NRRL 3301</strain>
    </source>
</reference>
<evidence type="ECO:0000256" key="4">
    <source>
        <dbReference type="ARBA" id="ARBA00011967"/>
    </source>
</evidence>
<comment type="caution">
    <text evidence="16">The sequence shown here is derived from an EMBL/GenBank/DDBJ whole genome shotgun (WGS) entry which is preliminary data.</text>
</comment>
<evidence type="ECO:0000256" key="1">
    <source>
        <dbReference type="ARBA" id="ARBA00004477"/>
    </source>
</evidence>
<feature type="transmembrane region" description="Helical" evidence="14">
    <location>
        <begin position="262"/>
        <end position="283"/>
    </location>
</feature>
<dbReference type="STRING" id="101127.A0A1X2GCB0"/>
<dbReference type="AlphaFoldDB" id="A0A1X2GCB0"/>
<gene>
    <name evidence="16" type="ORF">DM01DRAFT_1324915</name>
</gene>
<keyword evidence="11 14" id="KW-0472">Membrane</keyword>
<evidence type="ECO:0000256" key="11">
    <source>
        <dbReference type="ARBA" id="ARBA00023136"/>
    </source>
</evidence>
<evidence type="ECO:0000256" key="14">
    <source>
        <dbReference type="PIRNR" id="PIRNR028810"/>
    </source>
</evidence>
<evidence type="ECO:0000256" key="7">
    <source>
        <dbReference type="ARBA" id="ARBA00022679"/>
    </source>
</evidence>
<dbReference type="Proteomes" id="UP000242146">
    <property type="component" value="Unassembled WGS sequence"/>
</dbReference>
<comment type="subcellular location">
    <subcellularLocation>
        <location evidence="1">Endoplasmic reticulum membrane</location>
        <topology evidence="1">Multi-pass membrane protein</topology>
    </subcellularLocation>
</comment>
<dbReference type="Pfam" id="PF04922">
    <property type="entry name" value="DIE2_ALG10"/>
    <property type="match status" value="1"/>
</dbReference>
<keyword evidence="15" id="KW-0732">Signal</keyword>
<keyword evidence="9" id="KW-0256">Endoplasmic reticulum</keyword>
<dbReference type="GO" id="GO:0006488">
    <property type="term" value="P:dolichol-linked oligosaccharide biosynthetic process"/>
    <property type="evidence" value="ECO:0007669"/>
    <property type="project" value="UniProtKB-UniRule"/>
</dbReference>
<evidence type="ECO:0000256" key="8">
    <source>
        <dbReference type="ARBA" id="ARBA00022692"/>
    </source>
</evidence>
<feature type="chain" id="PRO_5013389884" description="Dol-P-Glc:Glc(2)Man(9)GlcNAc(2)-PP-Dol alpha-1,2-glucosyltransferase" evidence="15">
    <location>
        <begin position="21"/>
        <end position="446"/>
    </location>
</feature>
<dbReference type="GO" id="GO:0106073">
    <property type="term" value="F:dolichyl pyrophosphate Glc2Man9GlcNAc2 alpha-1,2-glucosyltransferase activity"/>
    <property type="evidence" value="ECO:0007669"/>
    <property type="project" value="UniProtKB-UniRule"/>
</dbReference>
<keyword evidence="17" id="KW-1185">Reference proteome</keyword>
<feature type="transmembrane region" description="Helical" evidence="14">
    <location>
        <begin position="56"/>
        <end position="74"/>
    </location>
</feature>
<feature type="transmembrane region" description="Helical" evidence="14">
    <location>
        <begin position="409"/>
        <end position="428"/>
    </location>
</feature>
<comment type="function">
    <text evidence="12">Dol-P-Glc:Glc(2)Man(9)GlcNAc(2)-PP-Dol alpha-1,2-glucosyltransferase that operates in the biosynthetic pathway of dolichol-linked oligosaccharides, the glycan precursors employed in protein asparagine (N)-glycosylation. The assembly of dolichol-linked oligosaccharides begins on the cytosolic side of the endoplasmic reticulum membrane and finishes in its lumen. The sequential addition of sugars to dolichol pyrophosphate produces dolichol-linked oligosaccharides containing fourteen sugars, including two GlcNAcs, nine mannoses and three glucoses. Once assembled, the oligosaccharide is transferred from the lipid to nascent proteins by oligosaccharyltransferases. In the lumen of the endoplasmic reticulum, adds the third and last glucose residue from dolichyl phosphate glucose (Dol-P-Glc) onto the lipid-linked oligosaccharide intermediate Glc(2)Man(9)GlcNAc(2)-PP-Dol to produce Glc(3)Man(9)GlcNAc(2)-PP-Dol.</text>
</comment>
<protein>
    <recommendedName>
        <fullName evidence="5 14">Dol-P-Glc:Glc(2)Man(9)GlcNAc(2)-PP-Dol alpha-1,2-glucosyltransferase</fullName>
        <ecNumber evidence="4 14">2.4.1.256</ecNumber>
    </recommendedName>
</protein>
<dbReference type="PANTHER" id="PTHR12989:SF10">
    <property type="entry name" value="DOL-P-GLC:GLC(2)MAN(9)GLCNAC(2)-PP-DOL ALPHA-1,2-GLUCOSYLTRANSFERASE-RELATED"/>
    <property type="match status" value="1"/>
</dbReference>
<dbReference type="EMBL" id="MCGT01000023">
    <property type="protein sequence ID" value="ORX50502.1"/>
    <property type="molecule type" value="Genomic_DNA"/>
</dbReference>
<name>A0A1X2GCB0_9FUNG</name>
<keyword evidence="10 14" id="KW-1133">Transmembrane helix</keyword>
<accession>A0A1X2GCB0</accession>